<evidence type="ECO:0000259" key="2">
    <source>
        <dbReference type="PROSITE" id="PS50853"/>
    </source>
</evidence>
<name>A0A183EK35_9BILA</name>
<sequence>LEGEWSRVAVGRTAAQPPPPPTDVHVDSNNVLHWSPPNSTNGAPITEYIVERVLIRPSSVPVPENDGDQATSADCGWTMKRESAEVHSMSVAEGQPGCKYQLSVLAVSSGGTSVPSELNAVGMGAPAWATATTLAPPPSPPNLLCSEAGPNYLKLKWKPPGNASLSTATQYYYYLEKENDNG</sequence>
<dbReference type="CDD" id="cd00063">
    <property type="entry name" value="FN3"/>
    <property type="match status" value="1"/>
</dbReference>
<reference evidence="3" key="1">
    <citation type="submission" date="2016-06" db="UniProtKB">
        <authorList>
            <consortium name="WormBaseParasite"/>
        </authorList>
    </citation>
    <scope>IDENTIFICATION</scope>
</reference>
<dbReference type="InterPro" id="IPR003961">
    <property type="entry name" value="FN3_dom"/>
</dbReference>
<dbReference type="PROSITE" id="PS50853">
    <property type="entry name" value="FN3"/>
    <property type="match status" value="1"/>
</dbReference>
<proteinExistence type="predicted"/>
<dbReference type="Pfam" id="PF00041">
    <property type="entry name" value="fn3"/>
    <property type="match status" value="1"/>
</dbReference>
<dbReference type="SMART" id="SM00060">
    <property type="entry name" value="FN3"/>
    <property type="match status" value="1"/>
</dbReference>
<dbReference type="SUPFAM" id="SSF49265">
    <property type="entry name" value="Fibronectin type III"/>
    <property type="match status" value="2"/>
</dbReference>
<dbReference type="WBParaSite" id="GPUH_0002135201-mRNA-1">
    <property type="protein sequence ID" value="GPUH_0002135201-mRNA-1"/>
    <property type="gene ID" value="GPUH_0002135201"/>
</dbReference>
<evidence type="ECO:0000313" key="3">
    <source>
        <dbReference type="WBParaSite" id="GPUH_0002135201-mRNA-1"/>
    </source>
</evidence>
<dbReference type="AlphaFoldDB" id="A0A183EK35"/>
<protein>
    <submittedName>
        <fullName evidence="3">Fibronectin type-III domain-containing protein</fullName>
    </submittedName>
</protein>
<accession>A0A183EK35</accession>
<dbReference type="Gene3D" id="2.60.40.10">
    <property type="entry name" value="Immunoglobulins"/>
    <property type="match status" value="2"/>
</dbReference>
<dbReference type="InterPro" id="IPR036116">
    <property type="entry name" value="FN3_sf"/>
</dbReference>
<organism evidence="3">
    <name type="scientific">Gongylonema pulchrum</name>
    <dbReference type="NCBI Taxonomy" id="637853"/>
    <lineage>
        <taxon>Eukaryota</taxon>
        <taxon>Metazoa</taxon>
        <taxon>Ecdysozoa</taxon>
        <taxon>Nematoda</taxon>
        <taxon>Chromadorea</taxon>
        <taxon>Rhabditida</taxon>
        <taxon>Spirurina</taxon>
        <taxon>Spiruromorpha</taxon>
        <taxon>Spiruroidea</taxon>
        <taxon>Gongylonematidae</taxon>
        <taxon>Gongylonema</taxon>
    </lineage>
</organism>
<feature type="region of interest" description="Disordered" evidence="1">
    <location>
        <begin position="1"/>
        <end position="28"/>
    </location>
</feature>
<dbReference type="InterPro" id="IPR013783">
    <property type="entry name" value="Ig-like_fold"/>
</dbReference>
<evidence type="ECO:0000256" key="1">
    <source>
        <dbReference type="SAM" id="MobiDB-lite"/>
    </source>
</evidence>
<feature type="domain" description="Fibronectin type-III" evidence="2">
    <location>
        <begin position="14"/>
        <end position="126"/>
    </location>
</feature>